<reference evidence="2 3" key="1">
    <citation type="submission" date="2017-04" db="EMBL/GenBank/DDBJ databases">
        <authorList>
            <person name="Afonso C.L."/>
            <person name="Miller P.J."/>
            <person name="Scott M.A."/>
            <person name="Spackman E."/>
            <person name="Goraichik I."/>
            <person name="Dimitrov K.M."/>
            <person name="Suarez D.L."/>
            <person name="Swayne D.E."/>
        </authorList>
    </citation>
    <scope>NUCLEOTIDE SEQUENCE [LARGE SCALE GENOMIC DNA]</scope>
    <source>
        <strain evidence="2 3">DSM 12555</strain>
    </source>
</reference>
<dbReference type="OrthoDB" id="2068061at2"/>
<organism evidence="2 3">
    <name type="scientific">Clostridium acidisoli DSM 12555</name>
    <dbReference type="NCBI Taxonomy" id="1121291"/>
    <lineage>
        <taxon>Bacteria</taxon>
        <taxon>Bacillati</taxon>
        <taxon>Bacillota</taxon>
        <taxon>Clostridia</taxon>
        <taxon>Eubacteriales</taxon>
        <taxon>Clostridiaceae</taxon>
        <taxon>Clostridium</taxon>
    </lineage>
</organism>
<dbReference type="STRING" id="1121291.SAMN02745134_02508"/>
<name>A0A1W1XNT7_9CLOT</name>
<accession>A0A1W1XNT7</accession>
<feature type="compositionally biased region" description="Gly residues" evidence="1">
    <location>
        <begin position="64"/>
        <end position="79"/>
    </location>
</feature>
<dbReference type="AlphaFoldDB" id="A0A1W1XNT7"/>
<evidence type="ECO:0000256" key="1">
    <source>
        <dbReference type="SAM" id="MobiDB-lite"/>
    </source>
</evidence>
<evidence type="ECO:0000313" key="2">
    <source>
        <dbReference type="EMBL" id="SMC25633.1"/>
    </source>
</evidence>
<feature type="region of interest" description="Disordered" evidence="1">
    <location>
        <begin position="59"/>
        <end position="103"/>
    </location>
</feature>
<protein>
    <recommendedName>
        <fullName evidence="4">Transporter</fullName>
    </recommendedName>
</protein>
<dbReference type="Proteomes" id="UP000192468">
    <property type="component" value="Unassembled WGS sequence"/>
</dbReference>
<gene>
    <name evidence="2" type="ORF">SAMN02745134_02508</name>
</gene>
<sequence length="165" mass="19064">MYYCNYYRHQQPEETYNSSNEDSDSVYGCEEADQFENFEIPPFCPYRYCQMPPYDDPYRKHGPGHGMDQGPGSGHGQGMPPGPPPTKTPNKPSTQMGGPGVKAVDPGSLRPCVYRFVYIWPRRGKSFWAWLTYVGRQSASGFKWNGRRWIYFGIDLRDIQSFQCY</sequence>
<evidence type="ECO:0000313" key="3">
    <source>
        <dbReference type="Proteomes" id="UP000192468"/>
    </source>
</evidence>
<proteinExistence type="predicted"/>
<keyword evidence="3" id="KW-1185">Reference proteome</keyword>
<dbReference type="EMBL" id="FWXH01000010">
    <property type="protein sequence ID" value="SMC25633.1"/>
    <property type="molecule type" value="Genomic_DNA"/>
</dbReference>
<evidence type="ECO:0008006" key="4">
    <source>
        <dbReference type="Google" id="ProtNLM"/>
    </source>
</evidence>